<sequence length="438" mass="47779">MSSGNYTIPMSEYYSKSNEFKGKVQEVVDNVQQNFLKKVSDNINNLDSEDQSFLEGCSAYTQGKKIVSTLQDKHLQNLGYMSNENGQNPLHKVVDDDKKFASKFNAIAQGKASNEVTAALGAINRSITTQKNNSEFISFLNGISDQLSSDEVKSLMRLAKLNPEKAWQTLLNSEQFIEVIGKNAKVQDLFLSAMISLEKAGNLPAKFMDILIDSPKFVDFLSKAPMKIQNGVLDVMTFIADKGWTITKTTEKFTGWVKTVAELKPLKILTKFAGTKLGAVVTSPWAAIGVTAGISAFDAYNAEGKATHKDLGKSVTCGVIDGITSIGPVEGALIGASVGGPWGALGGFIGGGLMWGSQVIFPNWPNNVKNWAYEGVDKFKDWGQSVQKEFNTIATNVGKDLEKKVSNFKNDVADFGKKAEKVLDRLPKITAPTLNWFN</sequence>
<comment type="caution">
    <text evidence="1">The sequence shown here is derived from an EMBL/GenBank/DDBJ whole genome shotgun (WGS) entry which is preliminary data.</text>
</comment>
<evidence type="ECO:0000313" key="2">
    <source>
        <dbReference type="Proteomes" id="UP000095256"/>
    </source>
</evidence>
<proteinExistence type="predicted"/>
<reference evidence="1 2" key="1">
    <citation type="submission" date="2016-09" db="EMBL/GenBank/DDBJ databases">
        <authorList>
            <person name="Capua I."/>
            <person name="De Benedictis P."/>
            <person name="Joannis T."/>
            <person name="Lombin L.H."/>
            <person name="Cattoli G."/>
        </authorList>
    </citation>
    <scope>NUCLEOTIDE SEQUENCE [LARGE SCALE GENOMIC DNA]</scope>
    <source>
        <strain evidence="1 2">LMG 25899</strain>
    </source>
</reference>
<dbReference type="RefSeq" id="WP_069699364.1">
    <property type="nucleotide sequence ID" value="NZ_JAGGMA010000015.1"/>
</dbReference>
<keyword evidence="2" id="KW-1185">Reference proteome</keyword>
<evidence type="ECO:0000313" key="1">
    <source>
        <dbReference type="EMBL" id="OEH81655.1"/>
    </source>
</evidence>
<dbReference type="AlphaFoldDB" id="A0A1E5KUS3"/>
<dbReference type="STRING" id="762845.BCR26_15935"/>
<dbReference type="EMBL" id="MIEK01000039">
    <property type="protein sequence ID" value="OEH81655.1"/>
    <property type="molecule type" value="Genomic_DNA"/>
</dbReference>
<dbReference type="Proteomes" id="UP000095256">
    <property type="component" value="Unassembled WGS sequence"/>
</dbReference>
<dbReference type="OrthoDB" id="2339443at2"/>
<name>A0A1E5KUS3_9ENTE</name>
<accession>A0A1E5KUS3</accession>
<evidence type="ECO:0008006" key="3">
    <source>
        <dbReference type="Google" id="ProtNLM"/>
    </source>
</evidence>
<protein>
    <recommendedName>
        <fullName evidence="3">LXG domain-containing protein</fullName>
    </recommendedName>
</protein>
<organism evidence="1 2">
    <name type="scientific">Enterococcus rivorum</name>
    <dbReference type="NCBI Taxonomy" id="762845"/>
    <lineage>
        <taxon>Bacteria</taxon>
        <taxon>Bacillati</taxon>
        <taxon>Bacillota</taxon>
        <taxon>Bacilli</taxon>
        <taxon>Lactobacillales</taxon>
        <taxon>Enterococcaceae</taxon>
        <taxon>Enterococcus</taxon>
    </lineage>
</organism>
<gene>
    <name evidence="1" type="ORF">BCR26_15935</name>
</gene>